<dbReference type="PANTHER" id="PTHR36702:SF1">
    <property type="entry name" value="HOLLIDAY JUNCTION RESOLVASE"/>
    <property type="match status" value="1"/>
</dbReference>
<dbReference type="AlphaFoldDB" id="A0A7I8KNA5"/>
<dbReference type="PANTHER" id="PTHR36702">
    <property type="entry name" value="HOLLIDAY JUNCTION RESOLVASE"/>
    <property type="match status" value="1"/>
</dbReference>
<sequence>MEDERKRNEVKTLLDAIKSSEVWEARISLVNQLEDLRNSDASNLVLIIECLPDSICLGISHCTLNRKILSVASKCLEINTSTCLSHFLILGTKASMWCRKHLQVTLVSDEQTLEEEHFITLLQLLLDSLRFSSATIVALTRPPYIEEKTRMLMVENFILEQLNLTRTSISEIKKFQHVSSELVKAVQVILDAAVKLCRSYFESINLDASEVTVEATKSFEDDIPMDFPSHVANVTAFTIENLHELGILAAAGGGSLVTVLNVSWKGVVSLLQLGKKVLAGKVKIGNIILTLVSLASESLRHAAEAWFSSHKGELTLPEAKRTFLPIKFYLINAVRISSDHPHEAMNGSGDITKCVLLISYFGVLFAKEVEMRAASEALADLLEPTSFLLLYAILSSTDISSESKSQILDCLFTDQNDFSSLFPEKNGSIMHQPSFDGSLAADHDDLPRAGTLALGRVMLLLNLLKSSASFKEEVTSMISKKLGYLLNLLVTEDVYPFILVSHIPVLYVYGSNKGIAWKPMLHFLLHSLKIFMIAASSSSMVSKEVEDFLHQNLFHPHCLCLEIVVELWCFFMRHAEPEVSNQVFDHWISLLQVLGSSEAALDPLSPLRRLARSLCSVLTHAAQPTIDHVYSSIFDDGKSSVSSTIRIAVLTEGFPLNSLSGNLKSLSAQSILGNFQRFTADYGKCLDHGSSATLSSTLLALSCAIRSSQIADCDIADDSAISQFLRLSLRLIREYKNADRGSLLAAALDLISSMKQSYSLDEMRDIVRELQTLSSTPLPYRLKPPLAAFMADLCHMEITEREEDPTSAAAWGLSHMLLRERHWAFLHLSLAGFGYFAARTSCTQLWRFVPHDAALSYDTDTGNEPSEERFMAQLKAFLEREATPVDQLDDLRKEAALLRTMAEVNEKRSERKRKRRISEEISSGISMLQRGLELLKRGLSRDDGVGFKEHLSGQLSSLQGLILGLSALSD</sequence>
<organism evidence="1 2">
    <name type="scientific">Spirodela intermedia</name>
    <name type="common">Intermediate duckweed</name>
    <dbReference type="NCBI Taxonomy" id="51605"/>
    <lineage>
        <taxon>Eukaryota</taxon>
        <taxon>Viridiplantae</taxon>
        <taxon>Streptophyta</taxon>
        <taxon>Embryophyta</taxon>
        <taxon>Tracheophyta</taxon>
        <taxon>Spermatophyta</taxon>
        <taxon>Magnoliopsida</taxon>
        <taxon>Liliopsida</taxon>
        <taxon>Araceae</taxon>
        <taxon>Lemnoideae</taxon>
        <taxon>Spirodela</taxon>
    </lineage>
</organism>
<dbReference type="EMBL" id="LR746270">
    <property type="protein sequence ID" value="CAA7398962.1"/>
    <property type="molecule type" value="Genomic_DNA"/>
</dbReference>
<protein>
    <submittedName>
        <fullName evidence="1">Uncharacterized protein</fullName>
    </submittedName>
</protein>
<evidence type="ECO:0000313" key="2">
    <source>
        <dbReference type="Proteomes" id="UP000663760"/>
    </source>
</evidence>
<accession>A0A7I8KNA5</accession>
<dbReference type="Pfam" id="PF14868">
    <property type="entry name" value="DUF4487"/>
    <property type="match status" value="1"/>
</dbReference>
<dbReference type="InterPro" id="IPR027902">
    <property type="entry name" value="DUF4487"/>
</dbReference>
<name>A0A7I8KNA5_SPIIN</name>
<keyword evidence="2" id="KW-1185">Reference proteome</keyword>
<proteinExistence type="predicted"/>
<dbReference type="OrthoDB" id="1925340at2759"/>
<dbReference type="Proteomes" id="UP000663760">
    <property type="component" value="Chromosome 7"/>
</dbReference>
<gene>
    <name evidence="1" type="ORF">SI8410_07009632</name>
</gene>
<evidence type="ECO:0000313" key="1">
    <source>
        <dbReference type="EMBL" id="CAA7398962.1"/>
    </source>
</evidence>
<reference evidence="1" key="1">
    <citation type="submission" date="2020-02" db="EMBL/GenBank/DDBJ databases">
        <authorList>
            <person name="Scholz U."/>
            <person name="Mascher M."/>
            <person name="Fiebig A."/>
        </authorList>
    </citation>
    <scope>NUCLEOTIDE SEQUENCE</scope>
</reference>